<protein>
    <submittedName>
        <fullName evidence="1">Uncharacterized protein</fullName>
    </submittedName>
</protein>
<dbReference type="Proteomes" id="UP001162992">
    <property type="component" value="Chromosome 5"/>
</dbReference>
<reference evidence="2" key="1">
    <citation type="journal article" date="2024" name="Proc. Natl. Acad. Sci. U.S.A.">
        <title>Extraordinary preservation of gene collinearity over three hundred million years revealed in homosporous lycophytes.</title>
        <authorList>
            <person name="Li C."/>
            <person name="Wickell D."/>
            <person name="Kuo L.Y."/>
            <person name="Chen X."/>
            <person name="Nie B."/>
            <person name="Liao X."/>
            <person name="Peng D."/>
            <person name="Ji J."/>
            <person name="Jenkins J."/>
            <person name="Williams M."/>
            <person name="Shu S."/>
            <person name="Plott C."/>
            <person name="Barry K."/>
            <person name="Rajasekar S."/>
            <person name="Grimwood J."/>
            <person name="Han X."/>
            <person name="Sun S."/>
            <person name="Hou Z."/>
            <person name="He W."/>
            <person name="Dai G."/>
            <person name="Sun C."/>
            <person name="Schmutz J."/>
            <person name="Leebens-Mack J.H."/>
            <person name="Li F.W."/>
            <person name="Wang L."/>
        </authorList>
    </citation>
    <scope>NUCLEOTIDE SEQUENCE [LARGE SCALE GENOMIC DNA]</scope>
    <source>
        <strain evidence="2">cv. PW_Plant_1</strain>
    </source>
</reference>
<evidence type="ECO:0000313" key="2">
    <source>
        <dbReference type="Proteomes" id="UP001162992"/>
    </source>
</evidence>
<dbReference type="EMBL" id="CM055096">
    <property type="protein sequence ID" value="KAJ7557322.1"/>
    <property type="molecule type" value="Genomic_DNA"/>
</dbReference>
<sequence length="516" mass="58194">MEADKKQSKLVQAKLVFNEAGDDASKLGDEMIGLQGGLTREISLFPNSSMRDNSLCAQQVVLEKIFAMQISRRPRTSVGKKRKRAEIDKNVEVIGDNIPNVVIKWKNWWAYEGGEDKDLEKLIDKRRERRRCERLTRFISHLKNMKSSSMGEEEFNILRGYHNRLHNEETKALNGLNVWKEVLFTEQRCRNHDVAEMPSQIDIEEVLSLASSKEKTGLECLRSAYSGKSDESIEENYSFNNECSEGLLKQDTKNDQQLADTSMHEDITIICPSSSASIMKKQSYTTIERQDMGGVNKRCRNGLDVVALNDEESNHKHGKKVFDDVHNEMFHETVRTSSNGTLLHHKKIMTVDMQMCSINTNSFEYTPEDGVADLVVGSHHLKRSRRKAAVERESKFASFGGSEGRESLNLLAHSGYGLCSRKGEGKKKASVPVDCPVTPAAVQKDTSAISSPFVLQAHGDGESQHHESLTWKGEEIVTPDFIMQCPFCEKPLHGDINNEYVNIEVNQHIDACLSKS</sequence>
<keyword evidence="2" id="KW-1185">Reference proteome</keyword>
<accession>A0ACC2DST9</accession>
<evidence type="ECO:0000313" key="1">
    <source>
        <dbReference type="EMBL" id="KAJ7557322.1"/>
    </source>
</evidence>
<proteinExistence type="predicted"/>
<gene>
    <name evidence="1" type="ORF">O6H91_05G121900</name>
</gene>
<name>A0ACC2DST9_DIPCM</name>
<comment type="caution">
    <text evidence="1">The sequence shown here is derived from an EMBL/GenBank/DDBJ whole genome shotgun (WGS) entry which is preliminary data.</text>
</comment>
<organism evidence="1 2">
    <name type="scientific">Diphasiastrum complanatum</name>
    <name type="common">Issler's clubmoss</name>
    <name type="synonym">Lycopodium complanatum</name>
    <dbReference type="NCBI Taxonomy" id="34168"/>
    <lineage>
        <taxon>Eukaryota</taxon>
        <taxon>Viridiplantae</taxon>
        <taxon>Streptophyta</taxon>
        <taxon>Embryophyta</taxon>
        <taxon>Tracheophyta</taxon>
        <taxon>Lycopodiopsida</taxon>
        <taxon>Lycopodiales</taxon>
        <taxon>Lycopodiaceae</taxon>
        <taxon>Lycopodioideae</taxon>
        <taxon>Diphasiastrum</taxon>
    </lineage>
</organism>